<dbReference type="EMBL" id="MN327974">
    <property type="protein sequence ID" value="QIQ54695.1"/>
    <property type="molecule type" value="mRNA"/>
</dbReference>
<keyword evidence="1" id="KW-0732">Signal</keyword>
<feature type="chain" id="PRO_5026028805" evidence="1">
    <location>
        <begin position="17"/>
        <end position="201"/>
    </location>
</feature>
<name>A0A6G9KPB9_9CAEN</name>
<organism evidence="2">
    <name type="scientific">Reishia bronni</name>
    <dbReference type="NCBI Taxonomy" id="578817"/>
    <lineage>
        <taxon>Eukaryota</taxon>
        <taxon>Metazoa</taxon>
        <taxon>Spiralia</taxon>
        <taxon>Lophotrochozoa</taxon>
        <taxon>Mollusca</taxon>
        <taxon>Gastropoda</taxon>
        <taxon>Caenogastropoda</taxon>
        <taxon>Neogastropoda</taxon>
        <taxon>Muricoidea</taxon>
        <taxon>Muricidae</taxon>
        <taxon>Reishia</taxon>
    </lineage>
</organism>
<protein>
    <submittedName>
        <fullName evidence="2">Capsule gland specific secretory protein</fullName>
    </submittedName>
</protein>
<feature type="signal peptide" evidence="1">
    <location>
        <begin position="1"/>
        <end position="16"/>
    </location>
</feature>
<reference evidence="2" key="1">
    <citation type="submission" date="2019-08" db="EMBL/GenBank/DDBJ databases">
        <title>Towards understanding the formation of egg capsule of the carnivore snail Thais (Reishia) bronni: a transcriptomic approach.</title>
        <authorList>
            <person name="Wong Y.H."/>
            <person name="Okano K."/>
        </authorList>
    </citation>
    <scope>NUCLEOTIDE SEQUENCE</scope>
</reference>
<evidence type="ECO:0000313" key="2">
    <source>
        <dbReference type="EMBL" id="QIQ54695.1"/>
    </source>
</evidence>
<evidence type="ECO:0000256" key="1">
    <source>
        <dbReference type="SAM" id="SignalP"/>
    </source>
</evidence>
<dbReference type="AlphaFoldDB" id="A0A6G9KPB9"/>
<accession>A0A6G9KPB9</accession>
<proteinExistence type="evidence at transcript level"/>
<sequence>MIGLYVVVLFLSAAHAQYLAECPPENIEVATFRLMTRDFPPLSIPNENRMEKDRSYAVAELQTALADVPDFGEKLQLPENYLTDPFVERCCEKPKYNCSSISIELRYVKYQDGICWIVWPADFFVYTRCTCCTCLLDDDCPVVGRCVETEYVTIKVIAYCFHIMYSDRFQKLAIRIPTACECAASCPVPQNYFYKKAKMVW</sequence>